<dbReference type="GO" id="GO:0042759">
    <property type="term" value="P:long-chain fatty acid biosynthetic process"/>
    <property type="evidence" value="ECO:0007669"/>
    <property type="project" value="TreeGrafter"/>
</dbReference>
<keyword evidence="6" id="KW-1185">Reference proteome</keyword>
<comment type="catalytic activity">
    <reaction evidence="2">
        <text>an N-acylsphing-4-enine + H2O = sphing-4-enine + a fatty acid</text>
        <dbReference type="Rhea" id="RHEA:20856"/>
        <dbReference type="ChEBI" id="CHEBI:15377"/>
        <dbReference type="ChEBI" id="CHEBI:28868"/>
        <dbReference type="ChEBI" id="CHEBI:52639"/>
        <dbReference type="ChEBI" id="CHEBI:57756"/>
        <dbReference type="EC" id="3.5.1.23"/>
    </reaction>
</comment>
<sequence length="449" mass="49747">MPFTASLKYNVSCLFLCLLLQSCLVQQIDFSPYQESSYYQQTLQALEHQGPTITTADTLQVGWAKVNMTPPRHNPLAGYGKRRGMKYTSVHDSAYVRTFAFNNGKSQAYLVALDLLITPMAVTEALEKVYPNLGLQPEQVYLTATHTHTSFGGWGKKLMGRIMAGKYDRKIVQATVDRILESLVLAKANQQPARVGYGEIYAAELVANRLTGDAAALDTTMRFLKFEQKGGATALFCSFSAHPTILPSMQPILSRDYPGALVDSLETQVDFAAFAAGAVASHQTKAPHGDSFSSTEAVGRQLASKLLAAEKSVPMAYQQTLGYARVPFELPATQWRSGDTHRFAPFLFRTVFGNYGAYVSSLQIGSMVLLGVPADYSGEYMKQLQPAAQQHNKEVVVTGFNGGYIGYITPEEHYPLKKYETRDMNFYGPYTGTYLTEILQRLLRLHEQK</sequence>
<keyword evidence="1" id="KW-0862">Zinc</keyword>
<dbReference type="GO" id="GO:0046872">
    <property type="term" value="F:metal ion binding"/>
    <property type="evidence" value="ECO:0007669"/>
    <property type="project" value="UniProtKB-KW"/>
</dbReference>
<keyword evidence="2" id="KW-0378">Hydrolase</keyword>
<feature type="domain" description="Neutral/alkaline non-lysosomal ceramidase N-terminal" evidence="4">
    <location>
        <begin position="60"/>
        <end position="281"/>
    </location>
</feature>
<name>A0A5C8KF03_9BACT</name>
<dbReference type="InterPro" id="IPR006823">
    <property type="entry name" value="Ceramidase_alk"/>
</dbReference>
<organism evidence="5 6">
    <name type="scientific">Pontibacter qinzhouensis</name>
    <dbReference type="NCBI Taxonomy" id="2603253"/>
    <lineage>
        <taxon>Bacteria</taxon>
        <taxon>Pseudomonadati</taxon>
        <taxon>Bacteroidota</taxon>
        <taxon>Cytophagia</taxon>
        <taxon>Cytophagales</taxon>
        <taxon>Hymenobacteraceae</taxon>
        <taxon>Pontibacter</taxon>
    </lineage>
</organism>
<reference evidence="5 6" key="1">
    <citation type="submission" date="2019-08" db="EMBL/GenBank/DDBJ databases">
        <authorList>
            <person name="Shi S."/>
        </authorList>
    </citation>
    <scope>NUCLEOTIDE SEQUENCE [LARGE SCALE GENOMIC DNA]</scope>
    <source>
        <strain evidence="5 6">GY10130</strain>
    </source>
</reference>
<accession>A0A5C8KF03</accession>
<evidence type="ECO:0000259" key="4">
    <source>
        <dbReference type="Pfam" id="PF04734"/>
    </source>
</evidence>
<comment type="similarity">
    <text evidence="2">Belongs to the neutral ceramidase family.</text>
</comment>
<keyword evidence="2" id="KW-0746">Sphingolipid metabolism</keyword>
<dbReference type="GO" id="GO:0005576">
    <property type="term" value="C:extracellular region"/>
    <property type="evidence" value="ECO:0007669"/>
    <property type="project" value="TreeGrafter"/>
</dbReference>
<proteinExistence type="inferred from homology"/>
<dbReference type="GO" id="GO:0046514">
    <property type="term" value="P:ceramide catabolic process"/>
    <property type="evidence" value="ECO:0007669"/>
    <property type="project" value="InterPro"/>
</dbReference>
<feature type="signal peptide" evidence="3">
    <location>
        <begin position="1"/>
        <end position="27"/>
    </location>
</feature>
<dbReference type="Proteomes" id="UP000321926">
    <property type="component" value="Unassembled WGS sequence"/>
</dbReference>
<dbReference type="OrthoDB" id="926204at2"/>
<dbReference type="EMBL" id="VRTY01000007">
    <property type="protein sequence ID" value="TXK51894.1"/>
    <property type="molecule type" value="Genomic_DNA"/>
</dbReference>
<dbReference type="GO" id="GO:0046512">
    <property type="term" value="P:sphingosine biosynthetic process"/>
    <property type="evidence" value="ECO:0007669"/>
    <property type="project" value="TreeGrafter"/>
</dbReference>
<dbReference type="AlphaFoldDB" id="A0A5C8KF03"/>
<dbReference type="InterPro" id="IPR031329">
    <property type="entry name" value="NEUT/ALK_ceramidase_N"/>
</dbReference>
<feature type="binding site" evidence="1">
    <location>
        <position position="146"/>
    </location>
    <ligand>
        <name>Zn(2+)</name>
        <dbReference type="ChEBI" id="CHEBI:29105"/>
    </ligand>
</feature>
<evidence type="ECO:0000256" key="1">
    <source>
        <dbReference type="PIRSR" id="PIRSR606823-2"/>
    </source>
</evidence>
<feature type="chain" id="PRO_5023097141" description="Neutral ceramidase" evidence="3">
    <location>
        <begin position="28"/>
        <end position="449"/>
    </location>
</feature>
<protein>
    <recommendedName>
        <fullName evidence="2">Neutral ceramidase</fullName>
        <ecNumber evidence="2">3.5.1.23</ecNumber>
    </recommendedName>
</protein>
<comment type="cofactor">
    <cofactor evidence="1">
        <name>Zn(2+)</name>
        <dbReference type="ChEBI" id="CHEBI:29105"/>
    </cofactor>
    <text evidence="1">Binds 1 zinc ion per subunit.</text>
</comment>
<evidence type="ECO:0000256" key="3">
    <source>
        <dbReference type="SAM" id="SignalP"/>
    </source>
</evidence>
<dbReference type="PANTHER" id="PTHR12670">
    <property type="entry name" value="CERAMIDASE"/>
    <property type="match status" value="1"/>
</dbReference>
<evidence type="ECO:0000313" key="6">
    <source>
        <dbReference type="Proteomes" id="UP000321926"/>
    </source>
</evidence>
<keyword evidence="3" id="KW-0732">Signal</keyword>
<evidence type="ECO:0000313" key="5">
    <source>
        <dbReference type="EMBL" id="TXK51894.1"/>
    </source>
</evidence>
<gene>
    <name evidence="5" type="ORF">FVR03_02870</name>
</gene>
<dbReference type="EC" id="3.5.1.23" evidence="2"/>
<keyword evidence="2" id="KW-0443">Lipid metabolism</keyword>
<dbReference type="PANTHER" id="PTHR12670:SF1">
    <property type="entry name" value="NEUTRAL CERAMIDASE"/>
    <property type="match status" value="1"/>
</dbReference>
<dbReference type="Pfam" id="PF04734">
    <property type="entry name" value="Ceramidase_alk"/>
    <property type="match status" value="1"/>
</dbReference>
<comment type="caution">
    <text evidence="5">The sequence shown here is derived from an EMBL/GenBank/DDBJ whole genome shotgun (WGS) entry which is preliminary data.</text>
</comment>
<dbReference type="GO" id="GO:0016020">
    <property type="term" value="C:membrane"/>
    <property type="evidence" value="ECO:0007669"/>
    <property type="project" value="GOC"/>
</dbReference>
<evidence type="ECO:0000256" key="2">
    <source>
        <dbReference type="RuleBase" id="RU366019"/>
    </source>
</evidence>
<keyword evidence="1" id="KW-0479">Metal-binding</keyword>
<dbReference type="GO" id="GO:0017040">
    <property type="term" value="F:N-acylsphingosine amidohydrolase activity"/>
    <property type="evidence" value="ECO:0007669"/>
    <property type="project" value="UniProtKB-UniRule"/>
</dbReference>